<feature type="region of interest" description="Disordered" evidence="11">
    <location>
        <begin position="206"/>
        <end position="225"/>
    </location>
</feature>
<evidence type="ECO:0000259" key="13">
    <source>
        <dbReference type="Pfam" id="PF00082"/>
    </source>
</evidence>
<evidence type="ECO:0000256" key="10">
    <source>
        <dbReference type="RuleBase" id="RU003355"/>
    </source>
</evidence>
<organism evidence="14 15">
    <name type="scientific">Trueperella pecoris</name>
    <dbReference type="NCBI Taxonomy" id="2733571"/>
    <lineage>
        <taxon>Bacteria</taxon>
        <taxon>Bacillati</taxon>
        <taxon>Actinomycetota</taxon>
        <taxon>Actinomycetes</taxon>
        <taxon>Actinomycetales</taxon>
        <taxon>Actinomycetaceae</taxon>
        <taxon>Trueperella</taxon>
    </lineage>
</organism>
<evidence type="ECO:0000256" key="5">
    <source>
        <dbReference type="ARBA" id="ARBA00022729"/>
    </source>
</evidence>
<feature type="active site" description="Charge relay system" evidence="9">
    <location>
        <position position="425"/>
    </location>
</feature>
<keyword evidence="7 9" id="KW-0720">Serine protease</keyword>
<keyword evidence="3" id="KW-0964">Secreted</keyword>
<dbReference type="Gene3D" id="3.40.50.200">
    <property type="entry name" value="Peptidase S8/S53 domain"/>
    <property type="match status" value="1"/>
</dbReference>
<dbReference type="PANTHER" id="PTHR43806">
    <property type="entry name" value="PEPTIDASE S8"/>
    <property type="match status" value="1"/>
</dbReference>
<comment type="subcellular location">
    <subcellularLocation>
        <location evidence="1">Secreted</location>
    </subcellularLocation>
</comment>
<evidence type="ECO:0000256" key="8">
    <source>
        <dbReference type="ARBA" id="ARBA00023145"/>
    </source>
</evidence>
<feature type="signal peptide" evidence="12">
    <location>
        <begin position="1"/>
        <end position="25"/>
    </location>
</feature>
<proteinExistence type="inferred from homology"/>
<dbReference type="PROSITE" id="PS00136">
    <property type="entry name" value="SUBTILASE_ASP"/>
    <property type="match status" value="1"/>
</dbReference>
<evidence type="ECO:0000313" key="15">
    <source>
        <dbReference type="Proteomes" id="UP000595053"/>
    </source>
</evidence>
<evidence type="ECO:0000256" key="4">
    <source>
        <dbReference type="ARBA" id="ARBA00022670"/>
    </source>
</evidence>
<evidence type="ECO:0000313" key="14">
    <source>
        <dbReference type="EMBL" id="QOR46181.1"/>
    </source>
</evidence>
<feature type="domain" description="Peptidase S8/S53" evidence="13">
    <location>
        <begin position="177"/>
        <end position="461"/>
    </location>
</feature>
<dbReference type="RefSeq" id="WP_197551523.1">
    <property type="nucleotide sequence ID" value="NZ_CP063213.1"/>
</dbReference>
<keyword evidence="4 9" id="KW-0645">Protease</keyword>
<dbReference type="InterPro" id="IPR022398">
    <property type="entry name" value="Peptidase_S8_His-AS"/>
</dbReference>
<dbReference type="PROSITE" id="PS51318">
    <property type="entry name" value="TAT"/>
    <property type="match status" value="1"/>
</dbReference>
<protein>
    <submittedName>
        <fullName evidence="14">S8 family peptidase</fullName>
    </submittedName>
</protein>
<feature type="chain" id="PRO_5038516736" evidence="12">
    <location>
        <begin position="26"/>
        <end position="620"/>
    </location>
</feature>
<dbReference type="PRINTS" id="PR00723">
    <property type="entry name" value="SUBTILISIN"/>
</dbReference>
<sequence length="620" mass="65972">MSKHTHRTLIAACVGTGALLFSAFAAQPVALATANEDSPILSGEVVVKYKDGTEAAEAIEDAKEPEQAHEKLPADEKERIKEAVQEEGANLTDAKAHADGAVTISLDKKLSESDIDSLVEKLEDSKDVEFVEPVYIAQPFQINQDEVNRGKYTSYQWSLRNGVGGINADAAWRYSKGKDVTVAVLDTGIVDHPEFDNKLVQGADLISDSSRSRDGDGRDMNPRDEGDWMRAYECVTWPARARTSSWHGTHVAGIVGATQDEQGIDGVAPQAKILPVRVLGRCGGTSTDIADGITWASGGDVPGLERNENPAKVINLSLGGGAYQCPQVYQNAIDAAIARGSTIVVAAGNDHANARHTTPANCRGVITVGATGPDGEQSSYSNYGRVVDLSAPGGNGYHREQILSAANMSTTTPTDGNYVWMQGTSQATPHVSGVAALMLSKFPQMTPEQVRQSLVNSTKDVQSCPRGGCGRGILNAPAALEYASNLVGQALTEDDAAAGPIQPVEAPVAQPAPVQPVDLQPAPRDENRTTQRARMTIERWVLDAGQSTAVLGNGFEPGEEVIAYVDSFSRPLGSSWADGQGQIRARFTPSQSLRVGYHVMFLTGQTSGKVAGARFFYWGD</sequence>
<feature type="compositionally biased region" description="Basic and acidic residues" evidence="11">
    <location>
        <begin position="210"/>
        <end position="225"/>
    </location>
</feature>
<dbReference type="CDD" id="cd07496">
    <property type="entry name" value="Peptidases_S8_13"/>
    <property type="match status" value="1"/>
</dbReference>
<dbReference type="AlphaFoldDB" id="A0A7M1QWG5"/>
<dbReference type="GO" id="GO:0005576">
    <property type="term" value="C:extracellular region"/>
    <property type="evidence" value="ECO:0007669"/>
    <property type="project" value="UniProtKB-SubCell"/>
</dbReference>
<dbReference type="PANTHER" id="PTHR43806:SF11">
    <property type="entry name" value="CEREVISIN-RELATED"/>
    <property type="match status" value="1"/>
</dbReference>
<dbReference type="FunFam" id="3.40.50.200:FF:000022">
    <property type="entry name" value="Extracellular protease"/>
    <property type="match status" value="1"/>
</dbReference>
<gene>
    <name evidence="14" type="ORF">INS88_02925</name>
</gene>
<evidence type="ECO:0000256" key="1">
    <source>
        <dbReference type="ARBA" id="ARBA00004613"/>
    </source>
</evidence>
<dbReference type="InterPro" id="IPR023827">
    <property type="entry name" value="Peptidase_S8_Asp-AS"/>
</dbReference>
<evidence type="ECO:0000256" key="6">
    <source>
        <dbReference type="ARBA" id="ARBA00022801"/>
    </source>
</evidence>
<reference evidence="14 15" key="1">
    <citation type="submission" date="2020-10" db="EMBL/GenBank/DDBJ databases">
        <title>Trueperella pecoris sp. nov. isolated from bovine and porcine specimens.</title>
        <authorList>
            <person name="Schoenecker L."/>
            <person name="Schnydrig P."/>
            <person name="Brodard I."/>
            <person name="Thomann A."/>
            <person name="Hemphill A."/>
            <person name="Rodriguez-Campos S."/>
            <person name="Perreten V."/>
            <person name="Jores J."/>
            <person name="Kittl S."/>
        </authorList>
    </citation>
    <scope>NUCLEOTIDE SEQUENCE [LARGE SCALE GENOMIC DNA]</scope>
    <source>
        <strain evidence="14 15">15A0121</strain>
    </source>
</reference>
<keyword evidence="15" id="KW-1185">Reference proteome</keyword>
<keyword evidence="5 12" id="KW-0732">Signal</keyword>
<dbReference type="PROSITE" id="PS00137">
    <property type="entry name" value="SUBTILASE_HIS"/>
    <property type="match status" value="1"/>
</dbReference>
<dbReference type="PROSITE" id="PS00138">
    <property type="entry name" value="SUBTILASE_SER"/>
    <property type="match status" value="1"/>
</dbReference>
<dbReference type="PROSITE" id="PS51892">
    <property type="entry name" value="SUBTILASE"/>
    <property type="match status" value="1"/>
</dbReference>
<dbReference type="Pfam" id="PF00082">
    <property type="entry name" value="Peptidase_S8"/>
    <property type="match status" value="1"/>
</dbReference>
<feature type="active site" description="Charge relay system" evidence="9">
    <location>
        <position position="186"/>
    </location>
</feature>
<dbReference type="InterPro" id="IPR034176">
    <property type="entry name" value="Peptidases_S8_13"/>
</dbReference>
<evidence type="ECO:0000256" key="11">
    <source>
        <dbReference type="SAM" id="MobiDB-lite"/>
    </source>
</evidence>
<name>A0A7M1QWG5_9ACTO</name>
<dbReference type="GO" id="GO:0004252">
    <property type="term" value="F:serine-type endopeptidase activity"/>
    <property type="evidence" value="ECO:0007669"/>
    <property type="project" value="UniProtKB-UniRule"/>
</dbReference>
<dbReference type="GO" id="GO:0006508">
    <property type="term" value="P:proteolysis"/>
    <property type="evidence" value="ECO:0007669"/>
    <property type="project" value="UniProtKB-KW"/>
</dbReference>
<dbReference type="Proteomes" id="UP000595053">
    <property type="component" value="Chromosome"/>
</dbReference>
<dbReference type="InterPro" id="IPR023828">
    <property type="entry name" value="Peptidase_S8_Ser-AS"/>
</dbReference>
<dbReference type="EMBL" id="CP063213">
    <property type="protein sequence ID" value="QOR46181.1"/>
    <property type="molecule type" value="Genomic_DNA"/>
</dbReference>
<keyword evidence="6 9" id="KW-0378">Hydrolase</keyword>
<feature type="active site" description="Charge relay system" evidence="9">
    <location>
        <position position="247"/>
    </location>
</feature>
<dbReference type="InterPro" id="IPR050131">
    <property type="entry name" value="Peptidase_S8_subtilisin-like"/>
</dbReference>
<accession>A0A8A5UF33</accession>
<dbReference type="InterPro" id="IPR036852">
    <property type="entry name" value="Peptidase_S8/S53_dom_sf"/>
</dbReference>
<dbReference type="InterPro" id="IPR006311">
    <property type="entry name" value="TAT_signal"/>
</dbReference>
<keyword evidence="8" id="KW-0865">Zymogen</keyword>
<evidence type="ECO:0000256" key="9">
    <source>
        <dbReference type="PROSITE-ProRule" id="PRU01240"/>
    </source>
</evidence>
<comment type="similarity">
    <text evidence="2 9 10">Belongs to the peptidase S8 family.</text>
</comment>
<evidence type="ECO:0000256" key="7">
    <source>
        <dbReference type="ARBA" id="ARBA00022825"/>
    </source>
</evidence>
<dbReference type="InterPro" id="IPR000209">
    <property type="entry name" value="Peptidase_S8/S53_dom"/>
</dbReference>
<evidence type="ECO:0000256" key="12">
    <source>
        <dbReference type="SAM" id="SignalP"/>
    </source>
</evidence>
<dbReference type="InterPro" id="IPR015500">
    <property type="entry name" value="Peptidase_S8_subtilisin-rel"/>
</dbReference>
<dbReference type="SUPFAM" id="SSF52743">
    <property type="entry name" value="Subtilisin-like"/>
    <property type="match status" value="1"/>
</dbReference>
<accession>A0A7M1QWG5</accession>
<evidence type="ECO:0000256" key="2">
    <source>
        <dbReference type="ARBA" id="ARBA00011073"/>
    </source>
</evidence>
<evidence type="ECO:0000256" key="3">
    <source>
        <dbReference type="ARBA" id="ARBA00022525"/>
    </source>
</evidence>